<protein>
    <recommendedName>
        <fullName evidence="1">Ubiquitin-like domain-containing protein</fullName>
    </recommendedName>
</protein>
<evidence type="ECO:0000313" key="3">
    <source>
        <dbReference type="Proteomes" id="UP001497453"/>
    </source>
</evidence>
<sequence>MPNLALQLMFGSFGDIVTLIDLAVKLKDCLIDGVHMREEVQEFVQFLDRYVTTLHCIRSVLSSASAQQIPTSLKNAIGHALAESKRLVQVFFAQLDSFRPVKWWGSTASVLQAFRWALCSKKTLSELQEKLIAQGNSTTLLLSLSGLRITLDLASNTTYTRLPPQPQVYSIALIDFLDQRTDIPLEICLDRTTFDQFMRVYFKDRAGLSFIKRRDYDVSLRSDDGTSRTPWDATLQPGVTLSMSAILRSQDDNSQRCPRCNKMNSAHADNDGEVKCFYCQTFFRVAESRVIDMDNDEVSPIGAGAPDPSHKDQELHSVPEEDELQYIRRFLVQLHPMQTRQYPLLEHNPAQAPVEPGSVIYTTSTTPDGRVIYHPFKAVPASYQTPNGIVSGIQWVPVESTSEPLPLASSANSGFYASWQKTPRGFYEREQVDSYLFVDDPTRSRLGENLDGSSEILYRYDDDLYHSQESQAMQGHYSQEEPDDQLPAISIFDADFE</sequence>
<organism evidence="2 3">
    <name type="scientific">Somion occarium</name>
    <dbReference type="NCBI Taxonomy" id="3059160"/>
    <lineage>
        <taxon>Eukaryota</taxon>
        <taxon>Fungi</taxon>
        <taxon>Dikarya</taxon>
        <taxon>Basidiomycota</taxon>
        <taxon>Agaricomycotina</taxon>
        <taxon>Agaricomycetes</taxon>
        <taxon>Polyporales</taxon>
        <taxon>Cerrenaceae</taxon>
        <taxon>Somion</taxon>
    </lineage>
</organism>
<keyword evidence="3" id="KW-1185">Reference proteome</keyword>
<dbReference type="InterPro" id="IPR054464">
    <property type="entry name" value="ULD_fung"/>
</dbReference>
<dbReference type="Pfam" id="PF22893">
    <property type="entry name" value="ULD_2"/>
    <property type="match status" value="1"/>
</dbReference>
<dbReference type="EMBL" id="OZ037954">
    <property type="protein sequence ID" value="CAL1699189.1"/>
    <property type="molecule type" value="Genomic_DNA"/>
</dbReference>
<gene>
    <name evidence="2" type="ORF">GFSPODELE1_LOCUS2548</name>
</gene>
<accession>A0ABP1CXG0</accession>
<proteinExistence type="predicted"/>
<reference evidence="3" key="1">
    <citation type="submission" date="2024-04" db="EMBL/GenBank/DDBJ databases">
        <authorList>
            <person name="Shaw F."/>
            <person name="Minotto A."/>
        </authorList>
    </citation>
    <scope>NUCLEOTIDE SEQUENCE [LARGE SCALE GENOMIC DNA]</scope>
</reference>
<feature type="domain" description="Ubiquitin-like" evidence="1">
    <location>
        <begin position="169"/>
        <end position="248"/>
    </location>
</feature>
<evidence type="ECO:0000259" key="1">
    <source>
        <dbReference type="Pfam" id="PF22893"/>
    </source>
</evidence>
<name>A0ABP1CXG0_9APHY</name>
<evidence type="ECO:0000313" key="2">
    <source>
        <dbReference type="EMBL" id="CAL1699189.1"/>
    </source>
</evidence>
<dbReference type="Proteomes" id="UP001497453">
    <property type="component" value="Chromosome 11"/>
</dbReference>